<comment type="caution">
    <text evidence="3">The sequence shown here is derived from an EMBL/GenBank/DDBJ whole genome shotgun (WGS) entry which is preliminary data.</text>
</comment>
<accession>A0A9P5AXA4</accession>
<reference evidence="3" key="1">
    <citation type="submission" date="2020-01" db="EMBL/GenBank/DDBJ databases">
        <title>Identification and distribution of gene clusters putatively required for synthesis of sphingolipid metabolism inhibitors in phylogenetically diverse species of the filamentous fungus Fusarium.</title>
        <authorList>
            <person name="Kim H.-S."/>
            <person name="Busman M."/>
            <person name="Brown D.W."/>
            <person name="Divon H."/>
            <person name="Uhlig S."/>
            <person name="Proctor R.H."/>
        </authorList>
    </citation>
    <scope>NUCLEOTIDE SEQUENCE</scope>
    <source>
        <strain evidence="3">NRRL 31653</strain>
    </source>
</reference>
<dbReference type="OrthoDB" id="4582561at2759"/>
<feature type="transmembrane region" description="Helical" evidence="1">
    <location>
        <begin position="68"/>
        <end position="90"/>
    </location>
</feature>
<evidence type="ECO:0000256" key="2">
    <source>
        <dbReference type="SAM" id="SignalP"/>
    </source>
</evidence>
<gene>
    <name evidence="3" type="ORF">FAGAP_13209</name>
</gene>
<proteinExistence type="predicted"/>
<keyword evidence="2" id="KW-0732">Signal</keyword>
<feature type="transmembrane region" description="Helical" evidence="1">
    <location>
        <begin position="111"/>
        <end position="135"/>
    </location>
</feature>
<keyword evidence="1" id="KW-0472">Membrane</keyword>
<dbReference type="AlphaFoldDB" id="A0A9P5AXA4"/>
<keyword evidence="4" id="KW-1185">Reference proteome</keyword>
<sequence length="160" mass="17882">MYTLGFIFLNWLFIVIKSALQKGGAAGFEKTLKRQSSVSVCGNNPGAMSYCMNYNITTGFTHIKSSLIFVHVPTFLLLVDWTLAMLLSFYEKNWPPNRGSCVRNLIKKRALGVLTAFLAIVPMAFGLADLVRFYMGLRDRRYTPEGGLPWSFGQVTVVAV</sequence>
<name>A0A9P5AXA4_9HYPO</name>
<keyword evidence="1" id="KW-0812">Transmembrane</keyword>
<evidence type="ECO:0000313" key="4">
    <source>
        <dbReference type="Proteomes" id="UP000737391"/>
    </source>
</evidence>
<dbReference type="Proteomes" id="UP000737391">
    <property type="component" value="Unassembled WGS sequence"/>
</dbReference>
<feature type="chain" id="PRO_5040126804" evidence="2">
    <location>
        <begin position="28"/>
        <end position="160"/>
    </location>
</feature>
<dbReference type="EMBL" id="LUFC02001696">
    <property type="protein sequence ID" value="KAF4473354.1"/>
    <property type="molecule type" value="Genomic_DNA"/>
</dbReference>
<organism evidence="3 4">
    <name type="scientific">Fusarium agapanthi</name>
    <dbReference type="NCBI Taxonomy" id="1803897"/>
    <lineage>
        <taxon>Eukaryota</taxon>
        <taxon>Fungi</taxon>
        <taxon>Dikarya</taxon>
        <taxon>Ascomycota</taxon>
        <taxon>Pezizomycotina</taxon>
        <taxon>Sordariomycetes</taxon>
        <taxon>Hypocreomycetidae</taxon>
        <taxon>Hypocreales</taxon>
        <taxon>Nectriaceae</taxon>
        <taxon>Fusarium</taxon>
        <taxon>Fusarium fujikuroi species complex</taxon>
    </lineage>
</organism>
<feature type="signal peptide" evidence="2">
    <location>
        <begin position="1"/>
        <end position="27"/>
    </location>
</feature>
<protein>
    <submittedName>
        <fullName evidence="3">Uncharacterized protein</fullName>
    </submittedName>
</protein>
<evidence type="ECO:0000256" key="1">
    <source>
        <dbReference type="SAM" id="Phobius"/>
    </source>
</evidence>
<evidence type="ECO:0000313" key="3">
    <source>
        <dbReference type="EMBL" id="KAF4473354.1"/>
    </source>
</evidence>
<keyword evidence="1" id="KW-1133">Transmembrane helix</keyword>